<dbReference type="InterPro" id="IPR002129">
    <property type="entry name" value="PyrdxlP-dep_de-COase"/>
</dbReference>
<evidence type="ECO:0000256" key="1">
    <source>
        <dbReference type="ARBA" id="ARBA00001933"/>
    </source>
</evidence>
<comment type="caution">
    <text evidence="7">The sequence shown here is derived from an EMBL/GenBank/DDBJ whole genome shotgun (WGS) entry which is preliminary data.</text>
</comment>
<dbReference type="Pfam" id="PF00282">
    <property type="entry name" value="Pyridoxal_deC"/>
    <property type="match status" value="1"/>
</dbReference>
<dbReference type="PANTHER" id="PTHR11999:SF70">
    <property type="entry name" value="MIP05841P"/>
    <property type="match status" value="1"/>
</dbReference>
<dbReference type="InterPro" id="IPR010977">
    <property type="entry name" value="Aromatic_deC"/>
</dbReference>
<dbReference type="GO" id="GO:0030170">
    <property type="term" value="F:pyridoxal phosphate binding"/>
    <property type="evidence" value="ECO:0007669"/>
    <property type="project" value="InterPro"/>
</dbReference>
<dbReference type="Gene3D" id="3.90.1150.170">
    <property type="match status" value="2"/>
</dbReference>
<dbReference type="eggNOG" id="COG0076">
    <property type="taxonomic scope" value="Bacteria"/>
</dbReference>
<dbReference type="Proteomes" id="UP000194931">
    <property type="component" value="Unassembled WGS sequence"/>
</dbReference>
<proteinExistence type="inferred from homology"/>
<dbReference type="AlphaFoldDB" id="A0A252BWR4"/>
<gene>
    <name evidence="7" type="ORF">HK26_10785</name>
</gene>
<evidence type="ECO:0000313" key="8">
    <source>
        <dbReference type="Proteomes" id="UP000194931"/>
    </source>
</evidence>
<keyword evidence="2" id="KW-0210">Decarboxylase</keyword>
<dbReference type="GO" id="GO:0016831">
    <property type="term" value="F:carboxy-lyase activity"/>
    <property type="evidence" value="ECO:0007669"/>
    <property type="project" value="UniProtKB-KW"/>
</dbReference>
<feature type="modified residue" description="N6-(pyridoxal phosphate)lysine" evidence="5">
    <location>
        <position position="298"/>
    </location>
</feature>
<comment type="similarity">
    <text evidence="6">Belongs to the group II decarboxylase family.</text>
</comment>
<evidence type="ECO:0000313" key="7">
    <source>
        <dbReference type="EMBL" id="OUJ13390.1"/>
    </source>
</evidence>
<sequence>MAGLDPEDWEELKAQGHQMLDEMLENIRHVSQGPVWQPMPASVRDAFKTAPLPDAGQELGDLYQQFTTMVQPYAVGNRHPRFMGWVHGGGTAQGMLADMLAAGLNANLGGRDHAPVEVERMVVRWAAEMFGFPPDATGVLVTGSSMANFIAILTATRNVVDGQDMRLHGIGGRRLVGYAGESAHGCVARAFDMAGLGEHALRRVPLNAACQMDTVALEQLIAQDRADGFEPFLVVGTAGTVDTGSIDPLNALADLAGREGLWFHVDGAFGALARLAPDLAPLLAGLERADSLAFDFHKWAQVPYDAGCVLVREPGRQAAAFAQSLAYLSREDRGLAAGAPWFCDLGPDLSRGFRALKVWFALAGFGTDRLGQVVTQSCALARGLAGQVQTSVHLQLLAPVTLNVVCFRVVTPEVEDLDWLNGELVKDLQVSGIVAPSTTRIGGVLAIRVALVNHRTTETDVTILLDTLHSFMEVRLAQVRMMKLVEEQMQA</sequence>
<evidence type="ECO:0000256" key="3">
    <source>
        <dbReference type="ARBA" id="ARBA00022898"/>
    </source>
</evidence>
<keyword evidence="8" id="KW-1185">Reference proteome</keyword>
<dbReference type="GO" id="GO:0019752">
    <property type="term" value="P:carboxylic acid metabolic process"/>
    <property type="evidence" value="ECO:0007669"/>
    <property type="project" value="InterPro"/>
</dbReference>
<dbReference type="GO" id="GO:0006520">
    <property type="term" value="P:amino acid metabolic process"/>
    <property type="evidence" value="ECO:0007669"/>
    <property type="project" value="InterPro"/>
</dbReference>
<evidence type="ECO:0000256" key="6">
    <source>
        <dbReference type="RuleBase" id="RU000382"/>
    </source>
</evidence>
<dbReference type="PRINTS" id="PR00800">
    <property type="entry name" value="YHDCRBOXLASE"/>
</dbReference>
<dbReference type="PANTHER" id="PTHR11999">
    <property type="entry name" value="GROUP II PYRIDOXAL-5-PHOSPHATE DECARBOXYLASE"/>
    <property type="match status" value="1"/>
</dbReference>
<name>A0A252BWR4_9PROT</name>
<dbReference type="SUPFAM" id="SSF53383">
    <property type="entry name" value="PLP-dependent transferases"/>
    <property type="match status" value="1"/>
</dbReference>
<evidence type="ECO:0000256" key="2">
    <source>
        <dbReference type="ARBA" id="ARBA00022793"/>
    </source>
</evidence>
<dbReference type="InterPro" id="IPR015424">
    <property type="entry name" value="PyrdxlP-dep_Trfase"/>
</dbReference>
<reference evidence="8" key="1">
    <citation type="submission" date="2014-06" db="EMBL/GenBank/DDBJ databases">
        <authorList>
            <person name="Winans N.J."/>
            <person name="Newell P.D."/>
            <person name="Douglas A.E."/>
        </authorList>
    </citation>
    <scope>NUCLEOTIDE SEQUENCE [LARGE SCALE GENOMIC DNA]</scope>
</reference>
<keyword evidence="3 5" id="KW-0663">Pyridoxal phosphate</keyword>
<dbReference type="RefSeq" id="WP_180539307.1">
    <property type="nucleotide sequence ID" value="NZ_JOPJ01000006.1"/>
</dbReference>
<comment type="cofactor">
    <cofactor evidence="1 5 6">
        <name>pyridoxal 5'-phosphate</name>
        <dbReference type="ChEBI" id="CHEBI:597326"/>
    </cofactor>
</comment>
<protein>
    <submittedName>
        <fullName evidence="7">Cytochrome D ubiquinol oxidase subunit I</fullName>
    </submittedName>
</protein>
<accession>A0A252BWR4</accession>
<dbReference type="Gene3D" id="3.40.640.10">
    <property type="entry name" value="Type I PLP-dependent aspartate aminotransferase-like (Major domain)"/>
    <property type="match status" value="1"/>
</dbReference>
<dbReference type="InterPro" id="IPR015421">
    <property type="entry name" value="PyrdxlP-dep_Trfase_major"/>
</dbReference>
<keyword evidence="4 6" id="KW-0456">Lyase</keyword>
<organism evidence="7 8">
    <name type="scientific">Acetobacter okinawensis</name>
    <dbReference type="NCBI Taxonomy" id="1076594"/>
    <lineage>
        <taxon>Bacteria</taxon>
        <taxon>Pseudomonadati</taxon>
        <taxon>Pseudomonadota</taxon>
        <taxon>Alphaproteobacteria</taxon>
        <taxon>Acetobacterales</taxon>
        <taxon>Acetobacteraceae</taxon>
        <taxon>Acetobacter</taxon>
    </lineage>
</organism>
<dbReference type="STRING" id="1236501.GCA_000613865_03361"/>
<evidence type="ECO:0000256" key="5">
    <source>
        <dbReference type="PIRSR" id="PIRSR602129-50"/>
    </source>
</evidence>
<dbReference type="EMBL" id="JOPJ01000006">
    <property type="protein sequence ID" value="OUJ13390.1"/>
    <property type="molecule type" value="Genomic_DNA"/>
</dbReference>
<evidence type="ECO:0000256" key="4">
    <source>
        <dbReference type="ARBA" id="ARBA00023239"/>
    </source>
</evidence>